<dbReference type="EMBL" id="CAFABG010000072">
    <property type="protein sequence ID" value="CAB4830732.1"/>
    <property type="molecule type" value="Genomic_DNA"/>
</dbReference>
<protein>
    <submittedName>
        <fullName evidence="1">Unannotated protein</fullName>
    </submittedName>
</protein>
<organism evidence="1">
    <name type="scientific">freshwater metagenome</name>
    <dbReference type="NCBI Taxonomy" id="449393"/>
    <lineage>
        <taxon>unclassified sequences</taxon>
        <taxon>metagenomes</taxon>
        <taxon>ecological metagenomes</taxon>
    </lineage>
</organism>
<reference evidence="1" key="1">
    <citation type="submission" date="2020-05" db="EMBL/GenBank/DDBJ databases">
        <authorList>
            <person name="Chiriac C."/>
            <person name="Salcher M."/>
            <person name="Ghai R."/>
            <person name="Kavagutti S V."/>
        </authorList>
    </citation>
    <scope>NUCLEOTIDE SEQUENCE</scope>
</reference>
<evidence type="ECO:0000313" key="1">
    <source>
        <dbReference type="EMBL" id="CAB4830732.1"/>
    </source>
</evidence>
<proteinExistence type="predicted"/>
<sequence length="79" mass="8394">MCSRKVRIPPVFGVTAAEADVAPETKMALTASALAAVTTTARRRAEALLIDVFPFIGGAKSTPVGRIQSDYVRFVNTGR</sequence>
<accession>A0A6J7AD34</accession>
<dbReference type="AlphaFoldDB" id="A0A6J7AD34"/>
<gene>
    <name evidence="1" type="ORF">UFOPK3181_00909</name>
    <name evidence="2" type="ORF">UFOPK3520_00873</name>
</gene>
<name>A0A6J7AD34_9ZZZZ</name>
<dbReference type="EMBL" id="CAFBSF010000066">
    <property type="protein sequence ID" value="CAB5240891.1"/>
    <property type="molecule type" value="Genomic_DNA"/>
</dbReference>
<evidence type="ECO:0000313" key="2">
    <source>
        <dbReference type="EMBL" id="CAB5240891.1"/>
    </source>
</evidence>